<dbReference type="EMBL" id="JAKEKT020000032">
    <property type="protein sequence ID" value="KAL1642567.1"/>
    <property type="molecule type" value="Genomic_DNA"/>
</dbReference>
<dbReference type="Proteomes" id="UP001521184">
    <property type="component" value="Unassembled WGS sequence"/>
</dbReference>
<dbReference type="Gene3D" id="3.20.20.330">
    <property type="entry name" value="Homocysteine-binding-like domain"/>
    <property type="match status" value="1"/>
</dbReference>
<keyword evidence="1 4" id="KW-0489">Methyltransferase</keyword>
<evidence type="ECO:0000313" key="5">
    <source>
        <dbReference type="Proteomes" id="UP001521184"/>
    </source>
</evidence>
<evidence type="ECO:0000256" key="2">
    <source>
        <dbReference type="ARBA" id="ARBA00022679"/>
    </source>
</evidence>
<name>A0ABR3TR75_9PEZI</name>
<dbReference type="GO" id="GO:0032259">
    <property type="term" value="P:methylation"/>
    <property type="evidence" value="ECO:0007669"/>
    <property type="project" value="UniProtKB-KW"/>
</dbReference>
<feature type="domain" description="Hcy-binding" evidence="3">
    <location>
        <begin position="6"/>
        <end position="158"/>
    </location>
</feature>
<dbReference type="PANTHER" id="PTHR11103">
    <property type="entry name" value="SLR1189 PROTEIN"/>
    <property type="match status" value="1"/>
</dbReference>
<keyword evidence="2" id="KW-0808">Transferase</keyword>
<evidence type="ECO:0000313" key="4">
    <source>
        <dbReference type="EMBL" id="KAL1642567.1"/>
    </source>
</evidence>
<dbReference type="SUPFAM" id="SSF82282">
    <property type="entry name" value="Homocysteine S-methyltransferase"/>
    <property type="match status" value="1"/>
</dbReference>
<protein>
    <submittedName>
        <fullName evidence="4">AdoMet-homocysteine methyltransferase</fullName>
    </submittedName>
</protein>
<evidence type="ECO:0000256" key="1">
    <source>
        <dbReference type="ARBA" id="ARBA00022603"/>
    </source>
</evidence>
<dbReference type="GO" id="GO:0008168">
    <property type="term" value="F:methyltransferase activity"/>
    <property type="evidence" value="ECO:0007669"/>
    <property type="project" value="UniProtKB-KW"/>
</dbReference>
<reference evidence="4 5" key="1">
    <citation type="journal article" date="2023" name="Plant Dis.">
        <title>First Report of Diplodia intermedia Causing Canker and Dieback Diseases on Apple Trees in Canada.</title>
        <authorList>
            <person name="Ellouze W."/>
            <person name="Ilyukhin E."/>
            <person name="Sulman M."/>
            <person name="Ali S."/>
        </authorList>
    </citation>
    <scope>NUCLEOTIDE SEQUENCE [LARGE SCALE GENOMIC DNA]</scope>
    <source>
        <strain evidence="4 5">M45-28</strain>
    </source>
</reference>
<keyword evidence="5" id="KW-1185">Reference proteome</keyword>
<evidence type="ECO:0000259" key="3">
    <source>
        <dbReference type="Pfam" id="PF02574"/>
    </source>
</evidence>
<proteinExistence type="predicted"/>
<organism evidence="4 5">
    <name type="scientific">Diplodia intermedia</name>
    <dbReference type="NCBI Taxonomy" id="856260"/>
    <lineage>
        <taxon>Eukaryota</taxon>
        <taxon>Fungi</taxon>
        <taxon>Dikarya</taxon>
        <taxon>Ascomycota</taxon>
        <taxon>Pezizomycotina</taxon>
        <taxon>Dothideomycetes</taxon>
        <taxon>Dothideomycetes incertae sedis</taxon>
        <taxon>Botryosphaeriales</taxon>
        <taxon>Botryosphaeriaceae</taxon>
        <taxon>Diplodia</taxon>
    </lineage>
</organism>
<gene>
    <name evidence="4" type="primary">SAM4</name>
    <name evidence="4" type="ORF">SLS58_005335</name>
</gene>
<dbReference type="Pfam" id="PF02574">
    <property type="entry name" value="S-methyl_trans"/>
    <property type="match status" value="1"/>
</dbReference>
<accession>A0ABR3TR75</accession>
<sequence length="159" mass="17664">MATVQILGGGLGTSLEDRYGVKFNHSQPLWSSHFLIDNQDTHIACQRDFVEAGADVLLTATHQVSVKGFAITKTADFLNGIPRNAIPSYLARAVETAEQANSHGAAKMALSLGRKYNAEHDTEESLHQWHRERLRLFAAVVRLRDRVQYIALETVPRIG</sequence>
<dbReference type="InterPro" id="IPR036589">
    <property type="entry name" value="HCY_dom_sf"/>
</dbReference>
<dbReference type="InterPro" id="IPR003726">
    <property type="entry name" value="HCY_dom"/>
</dbReference>
<dbReference type="PANTHER" id="PTHR11103:SF10">
    <property type="entry name" value="HOMOCYSTEINE S-METHYLTRANSFERASE 1-RELATED"/>
    <property type="match status" value="1"/>
</dbReference>
<comment type="caution">
    <text evidence="4">The sequence shown here is derived from an EMBL/GenBank/DDBJ whole genome shotgun (WGS) entry which is preliminary data.</text>
</comment>